<keyword evidence="8 9" id="KW-0472">Membrane</keyword>
<keyword evidence="5" id="KW-0808">Transferase</keyword>
<organism evidence="10 11">
    <name type="scientific">Giesbergeria sinuosa</name>
    <dbReference type="NCBI Taxonomy" id="80883"/>
    <lineage>
        <taxon>Bacteria</taxon>
        <taxon>Pseudomonadati</taxon>
        <taxon>Pseudomonadota</taxon>
        <taxon>Betaproteobacteria</taxon>
        <taxon>Burkholderiales</taxon>
        <taxon>Comamonadaceae</taxon>
        <taxon>Giesbergeria</taxon>
    </lineage>
</organism>
<dbReference type="RefSeq" id="WP_382434424.1">
    <property type="nucleotide sequence ID" value="NZ_JBHSHJ010000015.1"/>
</dbReference>
<evidence type="ECO:0000256" key="6">
    <source>
        <dbReference type="ARBA" id="ARBA00022692"/>
    </source>
</evidence>
<feature type="transmembrane region" description="Helical" evidence="9">
    <location>
        <begin position="188"/>
        <end position="212"/>
    </location>
</feature>
<evidence type="ECO:0000256" key="5">
    <source>
        <dbReference type="ARBA" id="ARBA00022679"/>
    </source>
</evidence>
<feature type="transmembrane region" description="Helical" evidence="9">
    <location>
        <begin position="137"/>
        <end position="159"/>
    </location>
</feature>
<evidence type="ECO:0000256" key="7">
    <source>
        <dbReference type="ARBA" id="ARBA00022989"/>
    </source>
</evidence>
<keyword evidence="4" id="KW-1003">Cell membrane</keyword>
<feature type="transmembrane region" description="Helical" evidence="9">
    <location>
        <begin position="292"/>
        <end position="315"/>
    </location>
</feature>
<dbReference type="InterPro" id="IPR044878">
    <property type="entry name" value="UbiA_sf"/>
</dbReference>
<evidence type="ECO:0000313" key="11">
    <source>
        <dbReference type="Proteomes" id="UP001596001"/>
    </source>
</evidence>
<name>A0ABV9QG77_9BURK</name>
<evidence type="ECO:0000256" key="3">
    <source>
        <dbReference type="ARBA" id="ARBA00022428"/>
    </source>
</evidence>
<dbReference type="CDD" id="cd13962">
    <property type="entry name" value="PT_UbiA_UBIAD1"/>
    <property type="match status" value="1"/>
</dbReference>
<evidence type="ECO:0000256" key="4">
    <source>
        <dbReference type="ARBA" id="ARBA00022475"/>
    </source>
</evidence>
<proteinExistence type="predicted"/>
<dbReference type="Pfam" id="PF01040">
    <property type="entry name" value="UbiA"/>
    <property type="match status" value="1"/>
</dbReference>
<evidence type="ECO:0000256" key="9">
    <source>
        <dbReference type="SAM" id="Phobius"/>
    </source>
</evidence>
<sequence length="316" mass="33133">MNPFVRFLSTLGHLWRRLGWWASMVRPGFLVITAVACLLGLACAAQAGVALSAGKAVVTLVLALVAHAAANVLNDHEDARNGADAANTQGLFPFTGGSRLIQTGVVQMQDMQRLAWVLLVVLVLGGLWLAWNSGPGLLWVGLAGVGLGWAYSAPPLVLMSRGLGEGAVALAWALMVVGADYVQRGHFAAVPMLVALAYGLMIANILVGNAFPDAAADALVGKRTLAVRLGWRGAARLYLGLALLAHGWVWVLVWWRVLPPGAAWALLAAPLALAAAALLWRHGAQPQRLRPALVLGIAAAVVHGLALTVGLWWAAP</sequence>
<dbReference type="PANTHER" id="PTHR13929:SF0">
    <property type="entry name" value="UBIA PRENYLTRANSFERASE DOMAIN-CONTAINING PROTEIN 1"/>
    <property type="match status" value="1"/>
</dbReference>
<feature type="transmembrane region" description="Helical" evidence="9">
    <location>
        <begin position="233"/>
        <end position="255"/>
    </location>
</feature>
<keyword evidence="6 9" id="KW-0812">Transmembrane</keyword>
<evidence type="ECO:0000256" key="2">
    <source>
        <dbReference type="ARBA" id="ARBA00004863"/>
    </source>
</evidence>
<evidence type="ECO:0000256" key="1">
    <source>
        <dbReference type="ARBA" id="ARBA00004141"/>
    </source>
</evidence>
<accession>A0ABV9QG77</accession>
<dbReference type="InterPro" id="IPR000537">
    <property type="entry name" value="UbiA_prenyltransferase"/>
</dbReference>
<gene>
    <name evidence="10" type="ORF">ACFO6X_14595</name>
</gene>
<comment type="caution">
    <text evidence="10">The sequence shown here is derived from an EMBL/GenBank/DDBJ whole genome shotgun (WGS) entry which is preliminary data.</text>
</comment>
<dbReference type="Gene3D" id="1.10.357.140">
    <property type="entry name" value="UbiA prenyltransferase"/>
    <property type="match status" value="1"/>
</dbReference>
<feature type="transmembrane region" description="Helical" evidence="9">
    <location>
        <begin position="261"/>
        <end position="280"/>
    </location>
</feature>
<keyword evidence="7 9" id="KW-1133">Transmembrane helix</keyword>
<evidence type="ECO:0000313" key="10">
    <source>
        <dbReference type="EMBL" id="MFC4790210.1"/>
    </source>
</evidence>
<keyword evidence="11" id="KW-1185">Reference proteome</keyword>
<dbReference type="EMBL" id="JBHSHJ010000015">
    <property type="protein sequence ID" value="MFC4790210.1"/>
    <property type="molecule type" value="Genomic_DNA"/>
</dbReference>
<dbReference type="PIRSF" id="PIRSF005355">
    <property type="entry name" value="UBIAD1"/>
    <property type="match status" value="1"/>
</dbReference>
<dbReference type="PANTHER" id="PTHR13929">
    <property type="entry name" value="1,4-DIHYDROXY-2-NAPHTHOATE OCTAPRENYLTRANSFERASE"/>
    <property type="match status" value="1"/>
</dbReference>
<comment type="pathway">
    <text evidence="2">Quinol/quinone metabolism; menaquinone biosynthesis.</text>
</comment>
<keyword evidence="3" id="KW-0474">Menaquinone biosynthesis</keyword>
<dbReference type="Proteomes" id="UP001596001">
    <property type="component" value="Unassembled WGS sequence"/>
</dbReference>
<comment type="subcellular location">
    <subcellularLocation>
        <location evidence="1">Membrane</location>
        <topology evidence="1">Multi-pass membrane protein</topology>
    </subcellularLocation>
</comment>
<evidence type="ECO:0000256" key="8">
    <source>
        <dbReference type="ARBA" id="ARBA00023136"/>
    </source>
</evidence>
<feature type="transmembrane region" description="Helical" evidence="9">
    <location>
        <begin position="114"/>
        <end position="131"/>
    </location>
</feature>
<reference evidence="11" key="1">
    <citation type="journal article" date="2019" name="Int. J. Syst. Evol. Microbiol.">
        <title>The Global Catalogue of Microorganisms (GCM) 10K type strain sequencing project: providing services to taxonomists for standard genome sequencing and annotation.</title>
        <authorList>
            <consortium name="The Broad Institute Genomics Platform"/>
            <consortium name="The Broad Institute Genome Sequencing Center for Infectious Disease"/>
            <person name="Wu L."/>
            <person name="Ma J."/>
        </authorList>
    </citation>
    <scope>NUCLEOTIDE SEQUENCE [LARGE SCALE GENOMIC DNA]</scope>
    <source>
        <strain evidence="11">CCUG 49452</strain>
    </source>
</reference>
<dbReference type="InterPro" id="IPR026046">
    <property type="entry name" value="UBIAD1"/>
</dbReference>
<protein>
    <submittedName>
        <fullName evidence="10">Prenyltransferase</fullName>
    </submittedName>
</protein>
<feature type="transmembrane region" description="Helical" evidence="9">
    <location>
        <begin position="54"/>
        <end position="73"/>
    </location>
</feature>